<dbReference type="EnsemblPlants" id="OGLUM03G19370.1">
    <property type="protein sequence ID" value="OGLUM03G19370.1"/>
    <property type="gene ID" value="OGLUM03G19370"/>
</dbReference>
<dbReference type="AlphaFoldDB" id="A0A0D9Z7W5"/>
<organism evidence="1">
    <name type="scientific">Oryza glumipatula</name>
    <dbReference type="NCBI Taxonomy" id="40148"/>
    <lineage>
        <taxon>Eukaryota</taxon>
        <taxon>Viridiplantae</taxon>
        <taxon>Streptophyta</taxon>
        <taxon>Embryophyta</taxon>
        <taxon>Tracheophyta</taxon>
        <taxon>Spermatophyta</taxon>
        <taxon>Magnoliopsida</taxon>
        <taxon>Liliopsida</taxon>
        <taxon>Poales</taxon>
        <taxon>Poaceae</taxon>
        <taxon>BOP clade</taxon>
        <taxon>Oryzoideae</taxon>
        <taxon>Oryzeae</taxon>
        <taxon>Oryzinae</taxon>
        <taxon>Oryza</taxon>
    </lineage>
</organism>
<evidence type="ECO:0000313" key="2">
    <source>
        <dbReference type="Proteomes" id="UP000026961"/>
    </source>
</evidence>
<sequence length="64" mass="6735">MCGDEIGFYSKPQLIRHATTRSQALGSSSSSPPNPQSLFGFSFLPSAADRDGTLSYVVGASPLE</sequence>
<reference evidence="1" key="2">
    <citation type="submission" date="2018-05" db="EMBL/GenBank/DDBJ databases">
        <title>OgluRS3 (Oryza glumaepatula Reference Sequence Version 3).</title>
        <authorList>
            <person name="Zhang J."/>
            <person name="Kudrna D."/>
            <person name="Lee S."/>
            <person name="Talag J."/>
            <person name="Welchert J."/>
            <person name="Wing R.A."/>
        </authorList>
    </citation>
    <scope>NUCLEOTIDE SEQUENCE [LARGE SCALE GENOMIC DNA]</scope>
</reference>
<dbReference type="HOGENOM" id="CLU_2871288_0_0_1"/>
<keyword evidence="2" id="KW-1185">Reference proteome</keyword>
<name>A0A0D9Z7W5_9ORYZ</name>
<protein>
    <submittedName>
        <fullName evidence="1">Uncharacterized protein</fullName>
    </submittedName>
</protein>
<accession>A0A0D9Z7W5</accession>
<dbReference type="Proteomes" id="UP000026961">
    <property type="component" value="Chromosome 3"/>
</dbReference>
<evidence type="ECO:0000313" key="1">
    <source>
        <dbReference type="EnsemblPlants" id="OGLUM03G19370.1"/>
    </source>
</evidence>
<proteinExistence type="predicted"/>
<reference evidence="1" key="1">
    <citation type="submission" date="2015-04" db="UniProtKB">
        <authorList>
            <consortium name="EnsemblPlants"/>
        </authorList>
    </citation>
    <scope>IDENTIFICATION</scope>
</reference>
<dbReference type="Gramene" id="OGLUM03G19370.1">
    <property type="protein sequence ID" value="OGLUM03G19370.1"/>
    <property type="gene ID" value="OGLUM03G19370"/>
</dbReference>